<dbReference type="AlphaFoldDB" id="A0A931LVA0"/>
<feature type="transmembrane region" description="Helical" evidence="2">
    <location>
        <begin position="16"/>
        <end position="35"/>
    </location>
</feature>
<gene>
    <name evidence="3" type="ORF">HYR64_05280</name>
</gene>
<comment type="caution">
    <text evidence="3">The sequence shown here is derived from an EMBL/GenBank/DDBJ whole genome shotgun (WGS) entry which is preliminary data.</text>
</comment>
<keyword evidence="2" id="KW-0472">Membrane</keyword>
<feature type="region of interest" description="Disordered" evidence="1">
    <location>
        <begin position="79"/>
        <end position="106"/>
    </location>
</feature>
<dbReference type="Proteomes" id="UP000727962">
    <property type="component" value="Unassembled WGS sequence"/>
</dbReference>
<proteinExistence type="predicted"/>
<organism evidence="3 4">
    <name type="scientific">Fimbriimonas ginsengisoli</name>
    <dbReference type="NCBI Taxonomy" id="1005039"/>
    <lineage>
        <taxon>Bacteria</taxon>
        <taxon>Bacillati</taxon>
        <taxon>Armatimonadota</taxon>
        <taxon>Fimbriimonadia</taxon>
        <taxon>Fimbriimonadales</taxon>
        <taxon>Fimbriimonadaceae</taxon>
        <taxon>Fimbriimonas</taxon>
    </lineage>
</organism>
<protein>
    <submittedName>
        <fullName evidence="3">Uncharacterized protein</fullName>
    </submittedName>
</protein>
<keyword evidence="2" id="KW-0812">Transmembrane</keyword>
<reference evidence="3" key="1">
    <citation type="submission" date="2020-07" db="EMBL/GenBank/DDBJ databases">
        <title>Huge and variable diversity of episymbiotic CPR bacteria and DPANN archaea in groundwater ecosystems.</title>
        <authorList>
            <person name="He C.Y."/>
            <person name="Keren R."/>
            <person name="Whittaker M."/>
            <person name="Farag I.F."/>
            <person name="Doudna J."/>
            <person name="Cate J.H.D."/>
            <person name="Banfield J.F."/>
        </authorList>
    </citation>
    <scope>NUCLEOTIDE SEQUENCE</scope>
    <source>
        <strain evidence="3">NC_groundwater_17_Pr7_B-0.1um_64_12</strain>
    </source>
</reference>
<accession>A0A931LVA0</accession>
<sequence length="106" mass="11483">MRGNTQMIGGSKLEDLLGVLIGLVALLIPIVAILTRHQQRMAELLRGSQPQLQNDQVEQLRREISDLRQVVHQQTIALDSASSGRLQPPTVPTVDLPGSVGEGTRG</sequence>
<evidence type="ECO:0000313" key="3">
    <source>
        <dbReference type="EMBL" id="MBI1756501.1"/>
    </source>
</evidence>
<keyword evidence="2" id="KW-1133">Transmembrane helix</keyword>
<evidence type="ECO:0000256" key="2">
    <source>
        <dbReference type="SAM" id="Phobius"/>
    </source>
</evidence>
<name>A0A931LVA0_FIMGI</name>
<dbReference type="EMBL" id="JACOSL010000032">
    <property type="protein sequence ID" value="MBI1756501.1"/>
    <property type="molecule type" value="Genomic_DNA"/>
</dbReference>
<evidence type="ECO:0000256" key="1">
    <source>
        <dbReference type="SAM" id="MobiDB-lite"/>
    </source>
</evidence>
<evidence type="ECO:0000313" key="4">
    <source>
        <dbReference type="Proteomes" id="UP000727962"/>
    </source>
</evidence>